<dbReference type="InterPro" id="IPR009003">
    <property type="entry name" value="Peptidase_S1_PA"/>
</dbReference>
<protein>
    <recommendedName>
        <fullName evidence="1">FAS1 domain-containing protein</fullName>
    </recommendedName>
</protein>
<dbReference type="SUPFAM" id="SSF50494">
    <property type="entry name" value="Trypsin-like serine proteases"/>
    <property type="match status" value="1"/>
</dbReference>
<dbReference type="KEGG" id="bsen:DP114_24085"/>
<evidence type="ECO:0000313" key="2">
    <source>
        <dbReference type="EMBL" id="QDL10566.1"/>
    </source>
</evidence>
<keyword evidence="3" id="KW-1185">Reference proteome</keyword>
<dbReference type="AlphaFoldDB" id="A0A856MNQ0"/>
<dbReference type="Pfam" id="PF13365">
    <property type="entry name" value="Trypsin_2"/>
    <property type="match status" value="1"/>
</dbReference>
<dbReference type="RefSeq" id="WP_246162719.1">
    <property type="nucleotide sequence ID" value="NZ_CAWOXK010000001.1"/>
</dbReference>
<dbReference type="PANTHER" id="PTHR10900">
    <property type="entry name" value="PERIOSTIN-RELATED"/>
    <property type="match status" value="1"/>
</dbReference>
<dbReference type="InterPro" id="IPR043504">
    <property type="entry name" value="Peptidase_S1_PA_chymotrypsin"/>
</dbReference>
<dbReference type="InterPro" id="IPR036378">
    <property type="entry name" value="FAS1_dom_sf"/>
</dbReference>
<dbReference type="Pfam" id="PF02469">
    <property type="entry name" value="Fasciclin"/>
    <property type="match status" value="1"/>
</dbReference>
<organism evidence="2 3">
    <name type="scientific">Brasilonema sennae CENA114</name>
    <dbReference type="NCBI Taxonomy" id="415709"/>
    <lineage>
        <taxon>Bacteria</taxon>
        <taxon>Bacillati</taxon>
        <taxon>Cyanobacteriota</taxon>
        <taxon>Cyanophyceae</taxon>
        <taxon>Nostocales</taxon>
        <taxon>Scytonemataceae</taxon>
        <taxon>Brasilonema</taxon>
        <taxon>Bromeliae group (in: Brasilonema)</taxon>
    </lineage>
</organism>
<dbReference type="Gene3D" id="2.30.180.10">
    <property type="entry name" value="FAS1 domain"/>
    <property type="match status" value="1"/>
</dbReference>
<dbReference type="FunFam" id="2.30.180.10:FF:000032">
    <property type="entry name" value="Fasciclin domain-containing protein, putative"/>
    <property type="match status" value="1"/>
</dbReference>
<feature type="domain" description="FAS1" evidence="1">
    <location>
        <begin position="259"/>
        <end position="391"/>
    </location>
</feature>
<gene>
    <name evidence="2" type="ORF">DP114_24085</name>
</gene>
<dbReference type="PROSITE" id="PS50213">
    <property type="entry name" value="FAS1"/>
    <property type="match status" value="1"/>
</dbReference>
<proteinExistence type="predicted"/>
<accession>A0A856MNQ0</accession>
<dbReference type="InterPro" id="IPR000782">
    <property type="entry name" value="FAS1_domain"/>
</dbReference>
<name>A0A856MNQ0_9CYAN</name>
<dbReference type="InterPro" id="IPR050904">
    <property type="entry name" value="Adhesion/Biosynth-related"/>
</dbReference>
<dbReference type="Gene3D" id="2.40.10.10">
    <property type="entry name" value="Trypsin-like serine proteases"/>
    <property type="match status" value="2"/>
</dbReference>
<evidence type="ECO:0000259" key="1">
    <source>
        <dbReference type="PROSITE" id="PS50213"/>
    </source>
</evidence>
<sequence>MNLSSRFNPALGLVGTVTVVLFQTPSVVALTASEVNNIAKQITVRIDGANTGSGVIIDKQGNTYTVLTNRHVVEFPGKYTIQTPDGKRYSLNSTQVQSISGVDLAVLQFTSSEQYRKAEIGNSDQLNEGIIVYVAGWADPDAISTQRNYRFQDGRISARLSNGKKGYNLVYNNVTKAGMSGGPLLDEQGRLVGINGQGLRDVRTEAIDFFGIPINIYLKFASMRPSTPVATVSQPPINRQYYPQTRRINSVTNISDYLIASSKSNSSPDNSFTYLNKALEASGLKDTLRMQGSFTLFAPTDAAIAKLPKNTMQDLLKPENKEVLVKILKYHIVYGKLLRRNLRTGDLKSSEGQNISVKVNSASVVTVNDARLIQTESETSNGVIHVIDALILPPDL</sequence>
<dbReference type="SUPFAM" id="SSF82153">
    <property type="entry name" value="FAS1 domain"/>
    <property type="match status" value="1"/>
</dbReference>
<dbReference type="SMART" id="SM00554">
    <property type="entry name" value="FAS1"/>
    <property type="match status" value="1"/>
</dbReference>
<dbReference type="EMBL" id="CP030118">
    <property type="protein sequence ID" value="QDL10566.1"/>
    <property type="molecule type" value="Genomic_DNA"/>
</dbReference>
<evidence type="ECO:0000313" key="3">
    <source>
        <dbReference type="Proteomes" id="UP000503129"/>
    </source>
</evidence>
<dbReference type="Proteomes" id="UP000503129">
    <property type="component" value="Chromosome"/>
</dbReference>
<reference evidence="2 3" key="1">
    <citation type="submission" date="2018-06" db="EMBL/GenBank/DDBJ databases">
        <title>Comparative genomics of Brasilonema spp. strains.</title>
        <authorList>
            <person name="Alvarenga D.O."/>
            <person name="Fiore M.F."/>
            <person name="Varani A.M."/>
        </authorList>
    </citation>
    <scope>NUCLEOTIDE SEQUENCE [LARGE SCALE GENOMIC DNA]</scope>
    <source>
        <strain evidence="2 3">CENA114</strain>
    </source>
</reference>
<dbReference type="PANTHER" id="PTHR10900:SF77">
    <property type="entry name" value="FI19380P1"/>
    <property type="match status" value="1"/>
</dbReference>